<dbReference type="PANTHER" id="PTHR42755:SF1">
    <property type="entry name" value="3-DEOXY-D-MANNO-OCTULOSONIC ACID TRANSFERASE, MITOCHONDRIAL-RELATED"/>
    <property type="match status" value="1"/>
</dbReference>
<dbReference type="InterPro" id="IPR007507">
    <property type="entry name" value="Glycos_transf_N"/>
</dbReference>
<dbReference type="GO" id="GO:0043842">
    <property type="term" value="F:Kdo transferase activity"/>
    <property type="evidence" value="ECO:0007669"/>
    <property type="project" value="UniProtKB-EC"/>
</dbReference>
<dbReference type="FunFam" id="3.40.50.2000:FF:000032">
    <property type="entry name" value="3-deoxy-D-manno-octulosonic acid transferase"/>
    <property type="match status" value="1"/>
</dbReference>
<keyword evidence="6 12" id="KW-0808">Transferase</keyword>
<dbReference type="NCBIfam" id="NF004388">
    <property type="entry name" value="PRK05749.1-4"/>
    <property type="match status" value="1"/>
</dbReference>
<evidence type="ECO:0000256" key="6">
    <source>
        <dbReference type="ARBA" id="ARBA00022679"/>
    </source>
</evidence>
<evidence type="ECO:0000256" key="9">
    <source>
        <dbReference type="ARBA" id="ARBA00049183"/>
    </source>
</evidence>
<evidence type="ECO:0000256" key="11">
    <source>
        <dbReference type="PIRSR" id="PIRSR639901-2"/>
    </source>
</evidence>
<comment type="catalytic activity">
    <reaction evidence="9 12">
        <text>lipid IVA (E. coli) + CMP-3-deoxy-beta-D-manno-octulosonate = alpha-Kdo-(2-&gt;6)-lipid IVA (E. coli) + CMP + H(+)</text>
        <dbReference type="Rhea" id="RHEA:28066"/>
        <dbReference type="ChEBI" id="CHEBI:15378"/>
        <dbReference type="ChEBI" id="CHEBI:58603"/>
        <dbReference type="ChEBI" id="CHEBI:60364"/>
        <dbReference type="ChEBI" id="CHEBI:60377"/>
        <dbReference type="ChEBI" id="CHEBI:85987"/>
        <dbReference type="EC" id="2.4.99.12"/>
    </reaction>
</comment>
<dbReference type="FunFam" id="3.40.50.11720:FF:000001">
    <property type="entry name" value="3-deoxy-D-manno-octulosonic acid transferase"/>
    <property type="match status" value="1"/>
</dbReference>
<evidence type="ECO:0000313" key="14">
    <source>
        <dbReference type="EMBL" id="PZN74744.1"/>
    </source>
</evidence>
<dbReference type="GO" id="GO:0005886">
    <property type="term" value="C:plasma membrane"/>
    <property type="evidence" value="ECO:0007669"/>
    <property type="project" value="UniProtKB-SubCell"/>
</dbReference>
<dbReference type="Proteomes" id="UP000249396">
    <property type="component" value="Unassembled WGS sequence"/>
</dbReference>
<dbReference type="PANTHER" id="PTHR42755">
    <property type="entry name" value="3-DEOXY-MANNO-OCTULOSONATE CYTIDYLYLTRANSFERASE"/>
    <property type="match status" value="1"/>
</dbReference>
<comment type="function">
    <text evidence="12">Involved in lipopolysaccharide (LPS) biosynthesis. Catalyzes the transfer of 3-deoxy-D-manno-octulosonate (Kdo) residue(s) from CMP-Kdo to lipid IV(A), the tetraacyldisaccharide-1,4'-bisphosphate precursor of lipid A.</text>
</comment>
<dbReference type="Gene3D" id="3.40.50.2000">
    <property type="entry name" value="Glycogen Phosphorylase B"/>
    <property type="match status" value="1"/>
</dbReference>
<evidence type="ECO:0000256" key="4">
    <source>
        <dbReference type="ARBA" id="ARBA00012621"/>
    </source>
</evidence>
<dbReference type="Gene3D" id="3.40.50.11720">
    <property type="entry name" value="3-Deoxy-D-manno-octulosonic-acid transferase, N-terminal domain"/>
    <property type="match status" value="1"/>
</dbReference>
<evidence type="ECO:0000256" key="7">
    <source>
        <dbReference type="ARBA" id="ARBA00022968"/>
    </source>
</evidence>
<keyword evidence="7" id="KW-0735">Signal-anchor</keyword>
<gene>
    <name evidence="14" type="ORF">DM484_20600</name>
</gene>
<organism evidence="14 15">
    <name type="scientific">Candidatus Methylumidiphilus alinenensis</name>
    <dbReference type="NCBI Taxonomy" id="2202197"/>
    <lineage>
        <taxon>Bacteria</taxon>
        <taxon>Pseudomonadati</taxon>
        <taxon>Pseudomonadota</taxon>
        <taxon>Gammaproteobacteria</taxon>
        <taxon>Methylococcales</taxon>
        <taxon>Candidatus Methylumidiphilus</taxon>
    </lineage>
</organism>
<evidence type="ECO:0000256" key="5">
    <source>
        <dbReference type="ARBA" id="ARBA00019077"/>
    </source>
</evidence>
<dbReference type="Pfam" id="PF04413">
    <property type="entry name" value="Glycos_transf_N"/>
    <property type="match status" value="1"/>
</dbReference>
<reference evidence="14 15" key="1">
    <citation type="journal article" date="2018" name="Aquat. Microb. Ecol.">
        <title>Gammaproteobacterial methanotrophs dominate.</title>
        <authorList>
            <person name="Rissanen A.J."/>
            <person name="Saarenheimo J."/>
            <person name="Tiirola M."/>
            <person name="Peura S."/>
            <person name="Aalto S.L."/>
            <person name="Karvinen A."/>
            <person name="Nykanen H."/>
        </authorList>
    </citation>
    <scope>NUCLEOTIDE SEQUENCE [LARGE SCALE GENOMIC DNA]</scope>
    <source>
        <strain evidence="14">AMbin10</strain>
    </source>
</reference>
<protein>
    <recommendedName>
        <fullName evidence="5 12">3-deoxy-D-manno-octulosonic acid transferase</fullName>
        <shortName evidence="12">Kdo transferase</shortName>
        <ecNumber evidence="4 12">2.4.99.12</ecNumber>
    </recommendedName>
    <alternativeName>
        <fullName evidence="8 12">Lipid IV(A) 3-deoxy-D-manno-octulosonic acid transferase</fullName>
    </alternativeName>
</protein>
<sequence length="430" mass="47405">MTTQRFIYNILFYALTPLILSRMAWRGRREPGYRQRWRERFAFYGNSDPRQDVIWFHAVSVGESEAAFPLIRAMSKRFPEIPILVTTTTPTGSERVKSVLGDQVGHVYLPYDLPDAVSRFLDHFQPRLAVVMETEIWPNLFHACADRGIPLAIVNARLSQRSAKGYSRLGSLTRETLAGVSLITAQTQADADRFLGVGAKSEAVAVTGNIKYDFELPTDYFQQATALRETLFGKRPVWIAASTHEGEEAMVLRCFSMLRARYPELLLVLVPRHPPRFEKAAGLCLAEGLTLSRRSQGVGAENAGVFLLDTLGELRLFYAASDIAFVGGSFVPVGGHNVLEPALAGLPVIFGPHMFNFEEAARKLIEAGGAVGVLDENGLTEQVGALLNDTKMRQQMGAKARLFVESGRGALAKVEEALADLLASTDRLGF</sequence>
<dbReference type="EC" id="2.4.99.12" evidence="4 12"/>
<keyword evidence="12" id="KW-0448">Lipopolysaccharide biosynthesis</keyword>
<evidence type="ECO:0000256" key="3">
    <source>
        <dbReference type="ARBA" id="ARBA00006380"/>
    </source>
</evidence>
<comment type="pathway">
    <text evidence="2 12">Bacterial outer membrane biogenesis; LPS core biosynthesis.</text>
</comment>
<proteinExistence type="inferred from homology"/>
<evidence type="ECO:0000256" key="10">
    <source>
        <dbReference type="PIRSR" id="PIRSR639901-1"/>
    </source>
</evidence>
<dbReference type="InterPro" id="IPR039901">
    <property type="entry name" value="Kdotransferase"/>
</dbReference>
<feature type="domain" description="3-deoxy-D-manno-octulosonic-acid transferase N-terminal" evidence="13">
    <location>
        <begin position="35"/>
        <end position="213"/>
    </location>
</feature>
<evidence type="ECO:0000256" key="8">
    <source>
        <dbReference type="ARBA" id="ARBA00031445"/>
    </source>
</evidence>
<evidence type="ECO:0000256" key="12">
    <source>
        <dbReference type="RuleBase" id="RU365103"/>
    </source>
</evidence>
<dbReference type="UniPathway" id="UPA00958"/>
<evidence type="ECO:0000256" key="2">
    <source>
        <dbReference type="ARBA" id="ARBA00004713"/>
    </source>
</evidence>
<dbReference type="SUPFAM" id="SSF53756">
    <property type="entry name" value="UDP-Glycosyltransferase/glycogen phosphorylase"/>
    <property type="match status" value="1"/>
</dbReference>
<comment type="similarity">
    <text evidence="3">Belongs to the glycosyltransferase group 1 family. Glycosyltransferase 30 subfamily.</text>
</comment>
<dbReference type="GO" id="GO:0009245">
    <property type="term" value="P:lipid A biosynthetic process"/>
    <property type="evidence" value="ECO:0007669"/>
    <property type="project" value="TreeGrafter"/>
</dbReference>
<evidence type="ECO:0000259" key="13">
    <source>
        <dbReference type="Pfam" id="PF04413"/>
    </source>
</evidence>
<feature type="transmembrane region" description="Helical" evidence="12">
    <location>
        <begin position="6"/>
        <end position="25"/>
    </location>
</feature>
<name>A0A2W4SPK1_9GAMM</name>
<dbReference type="InterPro" id="IPR038107">
    <property type="entry name" value="Glycos_transf_N_sf"/>
</dbReference>
<feature type="active site" description="Proton acceptor" evidence="10">
    <location>
        <position position="63"/>
    </location>
</feature>
<dbReference type="EMBL" id="QJPH01000414">
    <property type="protein sequence ID" value="PZN74744.1"/>
    <property type="molecule type" value="Genomic_DNA"/>
</dbReference>
<keyword evidence="12" id="KW-0812">Transmembrane</keyword>
<feature type="site" description="Transition state stabilizer" evidence="11">
    <location>
        <position position="211"/>
    </location>
</feature>
<comment type="subcellular location">
    <subcellularLocation>
        <location evidence="1">Cell inner membrane</location>
        <topology evidence="1">Single-pass membrane protein</topology>
        <orientation evidence="1">Cytoplasmic side</orientation>
    </subcellularLocation>
    <subcellularLocation>
        <location evidence="12">Cell membrane</location>
    </subcellularLocation>
</comment>
<dbReference type="AlphaFoldDB" id="A0A2W4SPK1"/>
<keyword evidence="12" id="KW-0472">Membrane</keyword>
<evidence type="ECO:0000313" key="15">
    <source>
        <dbReference type="Proteomes" id="UP000249396"/>
    </source>
</evidence>
<feature type="site" description="Transition state stabilizer" evidence="11">
    <location>
        <position position="133"/>
    </location>
</feature>
<comment type="caution">
    <text evidence="14">The sequence shown here is derived from an EMBL/GenBank/DDBJ whole genome shotgun (WGS) entry which is preliminary data.</text>
</comment>
<keyword evidence="12" id="KW-1003">Cell membrane</keyword>
<dbReference type="GO" id="GO:0009244">
    <property type="term" value="P:lipopolysaccharide core region biosynthetic process"/>
    <property type="evidence" value="ECO:0007669"/>
    <property type="project" value="UniProtKB-UniRule"/>
</dbReference>
<evidence type="ECO:0000256" key="1">
    <source>
        <dbReference type="ARBA" id="ARBA00004388"/>
    </source>
</evidence>
<keyword evidence="12" id="KW-1133">Transmembrane helix</keyword>
<accession>A0A2W4SPK1</accession>